<dbReference type="InterPro" id="IPR012338">
    <property type="entry name" value="Beta-lactam/transpept-like"/>
</dbReference>
<dbReference type="Pfam" id="PF00912">
    <property type="entry name" value="Transgly"/>
    <property type="match status" value="1"/>
</dbReference>
<dbReference type="InterPro" id="IPR001460">
    <property type="entry name" value="PCN-bd_Tpept"/>
</dbReference>
<dbReference type="PANTHER" id="PTHR32282:SF32">
    <property type="entry name" value="PENICILLIN-BINDING PROTEIN 2A"/>
    <property type="match status" value="1"/>
</dbReference>
<evidence type="ECO:0000256" key="4">
    <source>
        <dbReference type="ARBA" id="ARBA00022676"/>
    </source>
</evidence>
<keyword evidence="7" id="KW-0378">Hydrolase</keyword>
<dbReference type="InterPro" id="IPR003961">
    <property type="entry name" value="FN3_dom"/>
</dbReference>
<proteinExistence type="predicted"/>
<keyword evidence="20" id="KW-1185">Reference proteome</keyword>
<feature type="transmembrane region" description="Helical" evidence="17">
    <location>
        <begin position="26"/>
        <end position="51"/>
    </location>
</feature>
<dbReference type="SUPFAM" id="SSF56601">
    <property type="entry name" value="beta-lactamase/transpeptidase-like"/>
    <property type="match status" value="1"/>
</dbReference>
<evidence type="ECO:0000256" key="9">
    <source>
        <dbReference type="ARBA" id="ARBA00022984"/>
    </source>
</evidence>
<feature type="compositionally biased region" description="Low complexity" evidence="16">
    <location>
        <begin position="745"/>
        <end position="755"/>
    </location>
</feature>
<keyword evidence="5" id="KW-0808">Transferase</keyword>
<accession>A0ABT6TFU1</accession>
<dbReference type="SUPFAM" id="SSF53955">
    <property type="entry name" value="Lysozyme-like"/>
    <property type="match status" value="1"/>
</dbReference>
<feature type="compositionally biased region" description="Polar residues" evidence="16">
    <location>
        <begin position="832"/>
        <end position="846"/>
    </location>
</feature>
<evidence type="ECO:0000256" key="7">
    <source>
        <dbReference type="ARBA" id="ARBA00022801"/>
    </source>
</evidence>
<dbReference type="Proteomes" id="UP001161691">
    <property type="component" value="Unassembled WGS sequence"/>
</dbReference>
<keyword evidence="1" id="KW-1003">Cell membrane</keyword>
<feature type="compositionally biased region" description="Low complexity" evidence="16">
    <location>
        <begin position="763"/>
        <end position="780"/>
    </location>
</feature>
<dbReference type="InterPro" id="IPR013783">
    <property type="entry name" value="Ig-like_fold"/>
</dbReference>
<evidence type="ECO:0000256" key="1">
    <source>
        <dbReference type="ARBA" id="ARBA00022475"/>
    </source>
</evidence>
<feature type="compositionally biased region" description="Pro residues" evidence="16">
    <location>
        <begin position="805"/>
        <end position="815"/>
    </location>
</feature>
<evidence type="ECO:0000256" key="14">
    <source>
        <dbReference type="ARBA" id="ARBA00034000"/>
    </source>
</evidence>
<comment type="caution">
    <text evidence="19">The sequence shown here is derived from an EMBL/GenBank/DDBJ whole genome shotgun (WGS) entry which is preliminary data.</text>
</comment>
<sequence>MAQSAPKSSRSGKGGKPPRKRGRRKVALIWIICLAILAVLAAAVAYLLVILNGERILSANLNKLDLDRSTIVADANGNQIAKISIAGGNREYVQYKDIPQAVRDAFVAVEDKRFYEHGGVDLFGIGRALAKDVVARSMVEGASTITQQLARNLFLNADKTWFRKGTEASIALALERHKTKEEILELYLNRIYFGNGQYGIKTAAKYYFGVGDLDQLKTWQIATLAAIPKGPSIYNPYKHPDNSMERRAVVLRLMADQGLITEEERAAAAEIVYKPTMAMTSTSKFASYTDYAIDEALQKLNLTEEELLSGGYTIYTTIDTDAQSAMESEFSKDSNFEKSEDDTPIQGAMVIMDQHDGSLKAMVGGRDYQKSGLNRVESRRQPGSSFKPIVSYGPALETGDYTPDSTLRDDKICYGNGTYCPTDSNAKKYIGAVSMKEAIRESRNQPAVWLLNEIGLSTGVKFAGKLGIDLGDEDKHNLAIALGGLTNGVTPVQMARAYGAFANGGQLQDAHAVLKINDASGKTVYSFKSPGDNQVIKPLTAYYVTEIMKGVVSGGTGTKAQIGGRTVAGKTGTTQLGLKGVSSSGNRDVWFVGYTPEYTAAVWMGYDKTDKDHYVKKSSGQAAALFSKVMTKALEGKKKQSFPVPDQAQEQPTPTTTANSAITDLTGVYDSQQVSVALNWTAVPGDNITYKIYRQASGENEFKLLVESVTPSADDPSILPDTTYTYYVKPYDPNAGTEGAESNRVTVEVTSELEPTPTPTPTETPGEPTESLPPESTNTPDDGNGGDQGEQTPDGGQPTDTAPPSQTPTPTPTPSSTPQSTESTGPVARATATPSVLPTQTDTADQNGKKNHKNDKNNKNQPDTGGAADTTETVAP</sequence>
<reference evidence="19" key="1">
    <citation type="submission" date="2023-04" db="EMBL/GenBank/DDBJ databases">
        <title>Comparative genomic analysis of Cohnella hashimotonis sp. nov., isolated from the International Space Station.</title>
        <authorList>
            <person name="Venkateswaran K."/>
            <person name="Simpson A."/>
        </authorList>
    </citation>
    <scope>NUCLEOTIDE SEQUENCE</scope>
    <source>
        <strain evidence="19">F6_2S_P_1</strain>
    </source>
</reference>
<keyword evidence="6 17" id="KW-0812">Transmembrane</keyword>
<evidence type="ECO:0000256" key="15">
    <source>
        <dbReference type="ARBA" id="ARBA00049902"/>
    </source>
</evidence>
<keyword evidence="3" id="KW-0645">Protease</keyword>
<evidence type="ECO:0000256" key="3">
    <source>
        <dbReference type="ARBA" id="ARBA00022670"/>
    </source>
</evidence>
<feature type="compositionally biased region" description="Low complexity" evidence="16">
    <location>
        <begin position="816"/>
        <end position="826"/>
    </location>
</feature>
<dbReference type="EMBL" id="JAGRPV010000001">
    <property type="protein sequence ID" value="MDI4645614.1"/>
    <property type="molecule type" value="Genomic_DNA"/>
</dbReference>
<evidence type="ECO:0000256" key="11">
    <source>
        <dbReference type="ARBA" id="ARBA00023136"/>
    </source>
</evidence>
<dbReference type="Gene3D" id="3.40.710.10">
    <property type="entry name" value="DD-peptidase/beta-lactamase superfamily"/>
    <property type="match status" value="1"/>
</dbReference>
<dbReference type="Gene3D" id="2.60.40.10">
    <property type="entry name" value="Immunoglobulins"/>
    <property type="match status" value="1"/>
</dbReference>
<keyword evidence="13" id="KW-0961">Cell wall biogenesis/degradation</keyword>
<dbReference type="InterPro" id="IPR023346">
    <property type="entry name" value="Lysozyme-like_dom_sf"/>
</dbReference>
<comment type="catalytic activity">
    <reaction evidence="15">
        <text>[GlcNAc-(1-&gt;4)-Mur2Ac(oyl-L-Ala-gamma-D-Glu-L-Lys-D-Ala-D-Ala)](n)-di-trans,octa-cis-undecaprenyl diphosphate + beta-D-GlcNAc-(1-&gt;4)-Mur2Ac(oyl-L-Ala-gamma-D-Glu-L-Lys-D-Ala-D-Ala)-di-trans,octa-cis-undecaprenyl diphosphate = [GlcNAc-(1-&gt;4)-Mur2Ac(oyl-L-Ala-gamma-D-Glu-L-Lys-D-Ala-D-Ala)](n+1)-di-trans,octa-cis-undecaprenyl diphosphate + di-trans,octa-cis-undecaprenyl diphosphate + H(+)</text>
        <dbReference type="Rhea" id="RHEA:23708"/>
        <dbReference type="Rhea" id="RHEA-COMP:9602"/>
        <dbReference type="Rhea" id="RHEA-COMP:9603"/>
        <dbReference type="ChEBI" id="CHEBI:15378"/>
        <dbReference type="ChEBI" id="CHEBI:58405"/>
        <dbReference type="ChEBI" id="CHEBI:60033"/>
        <dbReference type="ChEBI" id="CHEBI:78435"/>
        <dbReference type="EC" id="2.4.99.28"/>
    </reaction>
</comment>
<feature type="compositionally biased region" description="Low complexity" evidence="16">
    <location>
        <begin position="1"/>
        <end position="11"/>
    </location>
</feature>
<evidence type="ECO:0000256" key="6">
    <source>
        <dbReference type="ARBA" id="ARBA00022692"/>
    </source>
</evidence>
<dbReference type="RefSeq" id="WP_282908523.1">
    <property type="nucleotide sequence ID" value="NZ_JAGRPV010000001.1"/>
</dbReference>
<evidence type="ECO:0000313" key="20">
    <source>
        <dbReference type="Proteomes" id="UP001161691"/>
    </source>
</evidence>
<feature type="region of interest" description="Disordered" evidence="16">
    <location>
        <begin position="1"/>
        <end position="20"/>
    </location>
</feature>
<dbReference type="NCBIfam" id="TIGR02074">
    <property type="entry name" value="PBP_1a_fam"/>
    <property type="match status" value="1"/>
</dbReference>
<keyword evidence="4" id="KW-0328">Glycosyltransferase</keyword>
<keyword evidence="2" id="KW-0121">Carboxypeptidase</keyword>
<dbReference type="InterPro" id="IPR050396">
    <property type="entry name" value="Glycosyltr_51/Transpeptidase"/>
</dbReference>
<dbReference type="InterPro" id="IPR036116">
    <property type="entry name" value="FN3_sf"/>
</dbReference>
<keyword evidence="8" id="KW-0133">Cell shape</keyword>
<evidence type="ECO:0000256" key="12">
    <source>
        <dbReference type="ARBA" id="ARBA00023268"/>
    </source>
</evidence>
<evidence type="ECO:0000256" key="5">
    <source>
        <dbReference type="ARBA" id="ARBA00022679"/>
    </source>
</evidence>
<name>A0ABT6TFU1_9BACL</name>
<feature type="region of interest" description="Disordered" evidence="16">
    <location>
        <begin position="638"/>
        <end position="658"/>
    </location>
</feature>
<gene>
    <name evidence="19" type="ORF">KB449_11605</name>
</gene>
<evidence type="ECO:0000256" key="8">
    <source>
        <dbReference type="ARBA" id="ARBA00022960"/>
    </source>
</evidence>
<evidence type="ECO:0000313" key="19">
    <source>
        <dbReference type="EMBL" id="MDI4645614.1"/>
    </source>
</evidence>
<comment type="catalytic activity">
    <reaction evidence="14">
        <text>Preferential cleavage: (Ac)2-L-Lys-D-Ala-|-D-Ala. Also transpeptidation of peptidyl-alanyl moieties that are N-acyl substituents of D-alanine.</text>
        <dbReference type="EC" id="3.4.16.4"/>
    </reaction>
</comment>
<organism evidence="19 20">
    <name type="scientific">Cohnella hashimotonis</name>
    <dbReference type="NCBI Taxonomy" id="2826895"/>
    <lineage>
        <taxon>Bacteria</taxon>
        <taxon>Bacillati</taxon>
        <taxon>Bacillota</taxon>
        <taxon>Bacilli</taxon>
        <taxon>Bacillales</taxon>
        <taxon>Paenibacillaceae</taxon>
        <taxon>Cohnella</taxon>
    </lineage>
</organism>
<keyword evidence="10 17" id="KW-1133">Transmembrane helix</keyword>
<feature type="domain" description="Fibronectin type-III" evidence="18">
    <location>
        <begin position="661"/>
        <end position="753"/>
    </location>
</feature>
<keyword evidence="11 17" id="KW-0472">Membrane</keyword>
<dbReference type="PANTHER" id="PTHR32282">
    <property type="entry name" value="BINDING PROTEIN TRANSPEPTIDASE, PUTATIVE-RELATED"/>
    <property type="match status" value="1"/>
</dbReference>
<dbReference type="PROSITE" id="PS50853">
    <property type="entry name" value="FN3"/>
    <property type="match status" value="1"/>
</dbReference>
<evidence type="ECO:0000256" key="13">
    <source>
        <dbReference type="ARBA" id="ARBA00023316"/>
    </source>
</evidence>
<evidence type="ECO:0000256" key="17">
    <source>
        <dbReference type="SAM" id="Phobius"/>
    </source>
</evidence>
<dbReference type="SUPFAM" id="SSF49265">
    <property type="entry name" value="Fibronectin type III"/>
    <property type="match status" value="1"/>
</dbReference>
<evidence type="ECO:0000259" key="18">
    <source>
        <dbReference type="PROSITE" id="PS50853"/>
    </source>
</evidence>
<evidence type="ECO:0000256" key="2">
    <source>
        <dbReference type="ARBA" id="ARBA00022645"/>
    </source>
</evidence>
<protein>
    <submittedName>
        <fullName evidence="19">PBP1A family penicillin-binding protein</fullName>
    </submittedName>
</protein>
<dbReference type="InterPro" id="IPR001264">
    <property type="entry name" value="Glyco_trans_51"/>
</dbReference>
<dbReference type="InterPro" id="IPR036950">
    <property type="entry name" value="PBP_transglycosylase"/>
</dbReference>
<dbReference type="Gene3D" id="1.10.3810.10">
    <property type="entry name" value="Biosynthetic peptidoglycan transglycosylase-like"/>
    <property type="match status" value="1"/>
</dbReference>
<keyword evidence="9" id="KW-0573">Peptidoglycan synthesis</keyword>
<feature type="region of interest" description="Disordered" evidence="16">
    <location>
        <begin position="733"/>
        <end position="876"/>
    </location>
</feature>
<dbReference type="Pfam" id="PF00905">
    <property type="entry name" value="Transpeptidase"/>
    <property type="match status" value="1"/>
</dbReference>
<keyword evidence="12" id="KW-0511">Multifunctional enzyme</keyword>
<evidence type="ECO:0000256" key="10">
    <source>
        <dbReference type="ARBA" id="ARBA00022989"/>
    </source>
</evidence>
<evidence type="ECO:0000256" key="16">
    <source>
        <dbReference type="SAM" id="MobiDB-lite"/>
    </source>
</evidence>